<dbReference type="Gene3D" id="1.10.490.110">
    <property type="entry name" value="Uncharacterized conserved protein DUF2267"/>
    <property type="match status" value="2"/>
</dbReference>
<dbReference type="InterPro" id="IPR018727">
    <property type="entry name" value="DUF2267"/>
</dbReference>
<evidence type="ECO:0000313" key="1">
    <source>
        <dbReference type="EMBL" id="MBB5780435.1"/>
    </source>
</evidence>
<reference evidence="1 2" key="1">
    <citation type="submission" date="2020-08" db="EMBL/GenBank/DDBJ databases">
        <title>Sequencing the genomes of 1000 actinobacteria strains.</title>
        <authorList>
            <person name="Klenk H.-P."/>
        </authorList>
    </citation>
    <scope>NUCLEOTIDE SEQUENCE [LARGE SCALE GENOMIC DNA]</scope>
    <source>
        <strain evidence="1 2">DSM 45507</strain>
    </source>
</reference>
<keyword evidence="2" id="KW-1185">Reference proteome</keyword>
<gene>
    <name evidence="1" type="ORF">HD596_007191</name>
</gene>
<accession>A0A7W9GAX0</accession>
<sequence>MYYDQLLKIVEQQTGAGPQAAERAVQATLRTLSERLSKDESRDLLRELPPEAMPWLYTERDPETFGVEEFLRRVAERAGVDAETAGRHARAVFWAMGQAVSPEEFADMAADLPDDFEALVAEAGRGYVEIVPAREFLAGVAERAGLDYAGARRATEAALETLAERIAPGKVEDLVGQLPVQLHAPLKRGVGAGPGREVALEEFVRRIATREGVSPERAREHARAVFAMLRESIAGEEYADVAGRLPDEYRILLPRP</sequence>
<name>A0A7W9GAX0_9ACTN</name>
<protein>
    <submittedName>
        <fullName evidence="1">Uncharacterized protein (DUF2267 family)</fullName>
    </submittedName>
</protein>
<dbReference type="InterPro" id="IPR038282">
    <property type="entry name" value="DUF2267_sf"/>
</dbReference>
<dbReference type="Pfam" id="PF10025">
    <property type="entry name" value="DUF2267"/>
    <property type="match status" value="2"/>
</dbReference>
<dbReference type="Proteomes" id="UP000579153">
    <property type="component" value="Unassembled WGS sequence"/>
</dbReference>
<evidence type="ECO:0000313" key="2">
    <source>
        <dbReference type="Proteomes" id="UP000579153"/>
    </source>
</evidence>
<organism evidence="1 2">
    <name type="scientific">Nonomuraea jabiensis</name>
    <dbReference type="NCBI Taxonomy" id="882448"/>
    <lineage>
        <taxon>Bacteria</taxon>
        <taxon>Bacillati</taxon>
        <taxon>Actinomycetota</taxon>
        <taxon>Actinomycetes</taxon>
        <taxon>Streptosporangiales</taxon>
        <taxon>Streptosporangiaceae</taxon>
        <taxon>Nonomuraea</taxon>
    </lineage>
</organism>
<comment type="caution">
    <text evidence="1">The sequence shown here is derived from an EMBL/GenBank/DDBJ whole genome shotgun (WGS) entry which is preliminary data.</text>
</comment>
<dbReference type="AlphaFoldDB" id="A0A7W9GAX0"/>
<dbReference type="RefSeq" id="WP_185073884.1">
    <property type="nucleotide sequence ID" value="NZ_JACHMB010000001.1"/>
</dbReference>
<dbReference type="EMBL" id="JACHMB010000001">
    <property type="protein sequence ID" value="MBB5780435.1"/>
    <property type="molecule type" value="Genomic_DNA"/>
</dbReference>
<proteinExistence type="predicted"/>